<evidence type="ECO:0008006" key="3">
    <source>
        <dbReference type="Google" id="ProtNLM"/>
    </source>
</evidence>
<dbReference type="InterPro" id="IPR013320">
    <property type="entry name" value="ConA-like_dom_sf"/>
</dbReference>
<dbReference type="Pfam" id="PF13385">
    <property type="entry name" value="Laminin_G_3"/>
    <property type="match status" value="1"/>
</dbReference>
<gene>
    <name evidence="1" type="ORF">LMG28614_06833</name>
</gene>
<dbReference type="Gene3D" id="2.60.120.200">
    <property type="match status" value="1"/>
</dbReference>
<dbReference type="EMBL" id="CADIKK010000059">
    <property type="protein sequence ID" value="CAB3808531.1"/>
    <property type="molecule type" value="Genomic_DNA"/>
</dbReference>
<reference evidence="1 2" key="1">
    <citation type="submission" date="2020-04" db="EMBL/GenBank/DDBJ databases">
        <authorList>
            <person name="De Canck E."/>
        </authorList>
    </citation>
    <scope>NUCLEOTIDE SEQUENCE [LARGE SCALE GENOMIC DNA]</scope>
    <source>
        <strain evidence="1 2">LMG 28614</strain>
    </source>
</reference>
<name>A0A6S7BPF4_9BURK</name>
<sequence>MFACGHSDVGSARTTVICPPVLSSAADWQRTCNLFQPGQWLHVVGEYSVNSTPSVCDPSQPGFIKIWVNGVLWNMAVHAPTGCMSQYHVVPAAASSPLNIGTMAYDAGFQGAIGKVAIYNYLLDDTQVRDHYTAMTGKQPTGSCGIDCTF</sequence>
<evidence type="ECO:0000313" key="1">
    <source>
        <dbReference type="EMBL" id="CAB3808531.1"/>
    </source>
</evidence>
<accession>A0A6S7BPF4</accession>
<dbReference type="AlphaFoldDB" id="A0A6S7BPF4"/>
<organism evidence="1 2">
    <name type="scientific">Paraburkholderia ultramafica</name>
    <dbReference type="NCBI Taxonomy" id="1544867"/>
    <lineage>
        <taxon>Bacteria</taxon>
        <taxon>Pseudomonadati</taxon>
        <taxon>Pseudomonadota</taxon>
        <taxon>Betaproteobacteria</taxon>
        <taxon>Burkholderiales</taxon>
        <taxon>Burkholderiaceae</taxon>
        <taxon>Paraburkholderia</taxon>
    </lineage>
</organism>
<dbReference type="Proteomes" id="UP000494365">
    <property type="component" value="Unassembled WGS sequence"/>
</dbReference>
<proteinExistence type="predicted"/>
<keyword evidence="2" id="KW-1185">Reference proteome</keyword>
<evidence type="ECO:0000313" key="2">
    <source>
        <dbReference type="Proteomes" id="UP000494365"/>
    </source>
</evidence>
<protein>
    <recommendedName>
        <fullName evidence="3">LamG domain-containing protein</fullName>
    </recommendedName>
</protein>
<dbReference type="SUPFAM" id="SSF49899">
    <property type="entry name" value="Concanavalin A-like lectins/glucanases"/>
    <property type="match status" value="1"/>
</dbReference>